<dbReference type="EMBL" id="CAUOFW020006069">
    <property type="protein sequence ID" value="CAK9172832.1"/>
    <property type="molecule type" value="Genomic_DNA"/>
</dbReference>
<dbReference type="Proteomes" id="UP001642360">
    <property type="component" value="Unassembled WGS sequence"/>
</dbReference>
<evidence type="ECO:0000313" key="2">
    <source>
        <dbReference type="Proteomes" id="UP001642360"/>
    </source>
</evidence>
<dbReference type="PANTHER" id="PTHR11216:SF137">
    <property type="entry name" value="CALCIUM-BINDING EF HAND FAMILY PROTEIN"/>
    <property type="match status" value="1"/>
</dbReference>
<gene>
    <name evidence="1" type="ORF">ILEXP_LOCUS42518</name>
</gene>
<comment type="caution">
    <text evidence="1">The sequence shown here is derived from an EMBL/GenBank/DDBJ whole genome shotgun (WGS) entry which is preliminary data.</text>
</comment>
<reference evidence="1 2" key="1">
    <citation type="submission" date="2024-02" db="EMBL/GenBank/DDBJ databases">
        <authorList>
            <person name="Vignale AGUSTIN F."/>
            <person name="Sosa J E."/>
            <person name="Modenutti C."/>
        </authorList>
    </citation>
    <scope>NUCLEOTIDE SEQUENCE [LARGE SCALE GENOMIC DNA]</scope>
</reference>
<dbReference type="AlphaFoldDB" id="A0ABC8TYD4"/>
<proteinExistence type="predicted"/>
<name>A0ABC8TYD4_9AQUA</name>
<sequence length="110" mass="12710">MAIFNFSYICKFHWRYDGDYLKPLPEHMAERKMELHQAINKMEQGGSADGILQVRADRIQSDLEELLRALAERCKKHGVHVKSTTLIDLPPGIFCTSLLYSDHPTKLFSF</sequence>
<keyword evidence="2" id="KW-1185">Reference proteome</keyword>
<evidence type="ECO:0000313" key="1">
    <source>
        <dbReference type="EMBL" id="CAK9172832.1"/>
    </source>
</evidence>
<dbReference type="PANTHER" id="PTHR11216">
    <property type="entry name" value="EH DOMAIN"/>
    <property type="match status" value="1"/>
</dbReference>
<protein>
    <submittedName>
        <fullName evidence="1">Uncharacterized protein</fullName>
    </submittedName>
</protein>
<organism evidence="1 2">
    <name type="scientific">Ilex paraguariensis</name>
    <name type="common">yerba mate</name>
    <dbReference type="NCBI Taxonomy" id="185542"/>
    <lineage>
        <taxon>Eukaryota</taxon>
        <taxon>Viridiplantae</taxon>
        <taxon>Streptophyta</taxon>
        <taxon>Embryophyta</taxon>
        <taxon>Tracheophyta</taxon>
        <taxon>Spermatophyta</taxon>
        <taxon>Magnoliopsida</taxon>
        <taxon>eudicotyledons</taxon>
        <taxon>Gunneridae</taxon>
        <taxon>Pentapetalae</taxon>
        <taxon>asterids</taxon>
        <taxon>campanulids</taxon>
        <taxon>Aquifoliales</taxon>
        <taxon>Aquifoliaceae</taxon>
        <taxon>Ilex</taxon>
    </lineage>
</organism>
<accession>A0ABC8TYD4</accession>